<name>A0A1D3D6M6_9EIME</name>
<dbReference type="GO" id="GO:0006096">
    <property type="term" value="P:glycolytic process"/>
    <property type="evidence" value="ECO:0007669"/>
    <property type="project" value="UniProtKB-UniPathway"/>
</dbReference>
<dbReference type="VEuPathDB" id="ToxoDB:LOC34622208"/>
<evidence type="ECO:0000256" key="11">
    <source>
        <dbReference type="RuleBase" id="RU000696"/>
    </source>
</evidence>
<evidence type="ECO:0000256" key="5">
    <source>
        <dbReference type="ARBA" id="ARBA00022679"/>
    </source>
</evidence>
<protein>
    <recommendedName>
        <fullName evidence="4 10">Phosphoglycerate kinase</fullName>
        <ecNumber evidence="4 10">2.7.2.3</ecNumber>
    </recommendedName>
</protein>
<comment type="subunit">
    <text evidence="11">Monomer.</text>
</comment>
<evidence type="ECO:0000256" key="10">
    <source>
        <dbReference type="RuleBase" id="RU000532"/>
    </source>
</evidence>
<evidence type="ECO:0000256" key="12">
    <source>
        <dbReference type="SAM" id="SignalP"/>
    </source>
</evidence>
<dbReference type="PRINTS" id="PR00477">
    <property type="entry name" value="PHGLYCKINASE"/>
</dbReference>
<evidence type="ECO:0000313" key="13">
    <source>
        <dbReference type="EMBL" id="OEH79070.1"/>
    </source>
</evidence>
<evidence type="ECO:0000256" key="7">
    <source>
        <dbReference type="ARBA" id="ARBA00022777"/>
    </source>
</evidence>
<evidence type="ECO:0000256" key="9">
    <source>
        <dbReference type="ARBA" id="ARBA00022842"/>
    </source>
</evidence>
<evidence type="ECO:0000256" key="2">
    <source>
        <dbReference type="ARBA" id="ARBA00001946"/>
    </source>
</evidence>
<dbReference type="GO" id="GO:0005829">
    <property type="term" value="C:cytosol"/>
    <property type="evidence" value="ECO:0007669"/>
    <property type="project" value="TreeGrafter"/>
</dbReference>
<dbReference type="VEuPathDB" id="ToxoDB:cyc_05931"/>
<dbReference type="SUPFAM" id="SSF53748">
    <property type="entry name" value="Phosphoglycerate kinase"/>
    <property type="match status" value="1"/>
</dbReference>
<keyword evidence="7 10" id="KW-0418">Kinase</keyword>
<sequence length="459" mass="48452">MVRLRSLAVVLCLGGVLRYGGSKPTPAMRLSALARQKQHSTEGWKTAEKINRGACAWALCVPAAAGFRFQGPQGLSPLDGLALQRAHQQHGLPSAAAAAAPKSRIAALASSSLSAPPPAAEDVPASLMDVRPSFFKGKRVLVRGDLNVAVMEDSSNSTGYRVTDDTRMRALEPTLRYLLDAGARVLLLSHFGDPQLPQQQQQPRFSLKMLLQPLQQMLRVPVHFAHSCVGEETESMANQLNEGEVLLLENVRLNPGEKENSAVLGSQVASLCDVYVNDAFGAAHRRHASLDAAPRAAVQEGKAALAGLLMLKELQAIQGAVSSPERPVCWIVGGAKVSSKAQLLRRLLSVSSKGDKVLVGGCMALTFLKARGAALGASLVEDSQLETCKEVEALAAATGVELMLPVDLLVGAEASPTSEVLGAPSVSQGVPEGLLALDHGPRTNELFADAIKGCNTIVW</sequence>
<gene>
    <name evidence="13" type="ORF">cyc_05931</name>
</gene>
<keyword evidence="6" id="KW-0547">Nucleotide-binding</keyword>
<dbReference type="Pfam" id="PF00162">
    <property type="entry name" value="PGK"/>
    <property type="match status" value="1"/>
</dbReference>
<keyword evidence="12" id="KW-0732">Signal</keyword>
<keyword evidence="9" id="KW-0460">Magnesium</keyword>
<dbReference type="UniPathway" id="UPA00109">
    <property type="reaction ID" value="UER00185"/>
</dbReference>
<evidence type="ECO:0000256" key="3">
    <source>
        <dbReference type="ARBA" id="ARBA00008982"/>
    </source>
</evidence>
<dbReference type="GO" id="GO:0004618">
    <property type="term" value="F:phosphoglycerate kinase activity"/>
    <property type="evidence" value="ECO:0007669"/>
    <property type="project" value="UniProtKB-EC"/>
</dbReference>
<evidence type="ECO:0000256" key="8">
    <source>
        <dbReference type="ARBA" id="ARBA00022840"/>
    </source>
</evidence>
<dbReference type="InParanoid" id="A0A1D3D6M6"/>
<comment type="caution">
    <text evidence="13">The sequence shown here is derived from an EMBL/GenBank/DDBJ whole genome shotgun (WGS) entry which is preliminary data.</text>
</comment>
<evidence type="ECO:0000256" key="4">
    <source>
        <dbReference type="ARBA" id="ARBA00013061"/>
    </source>
</evidence>
<dbReference type="Gene3D" id="3.40.50.1260">
    <property type="entry name" value="Phosphoglycerate kinase, N-terminal domain"/>
    <property type="match status" value="2"/>
</dbReference>
<feature type="chain" id="PRO_5008914195" description="Phosphoglycerate kinase" evidence="12">
    <location>
        <begin position="23"/>
        <end position="459"/>
    </location>
</feature>
<reference evidence="13 14" key="1">
    <citation type="journal article" date="2016" name="BMC Genomics">
        <title>Comparative genomics reveals Cyclospora cayetanensis possesses coccidia-like metabolism and invasion components but unique surface antigens.</title>
        <authorList>
            <person name="Liu S."/>
            <person name="Wang L."/>
            <person name="Zheng H."/>
            <person name="Xu Z."/>
            <person name="Roellig D.M."/>
            <person name="Li N."/>
            <person name="Frace M.A."/>
            <person name="Tang K."/>
            <person name="Arrowood M.J."/>
            <person name="Moss D.M."/>
            <person name="Zhang L."/>
            <person name="Feng Y."/>
            <person name="Xiao L."/>
        </authorList>
    </citation>
    <scope>NUCLEOTIDE SEQUENCE [LARGE SCALE GENOMIC DNA]</scope>
    <source>
        <strain evidence="13 14">CHN_HEN01</strain>
    </source>
</reference>
<dbReference type="EC" id="2.7.2.3" evidence="4 10"/>
<comment type="similarity">
    <text evidence="3 10">Belongs to the phosphoglycerate kinase family.</text>
</comment>
<dbReference type="EMBL" id="JROU02000519">
    <property type="protein sequence ID" value="OEH79070.1"/>
    <property type="molecule type" value="Genomic_DNA"/>
</dbReference>
<dbReference type="InterPro" id="IPR036043">
    <property type="entry name" value="Phosphoglycerate_kinase_sf"/>
</dbReference>
<comment type="pathway">
    <text evidence="10">Carbohydrate degradation; glycolysis; pyruvate from D-glyceraldehyde 3-phosphate: step 2/5.</text>
</comment>
<dbReference type="InterPro" id="IPR001576">
    <property type="entry name" value="Phosphoglycerate_kinase"/>
</dbReference>
<evidence type="ECO:0000256" key="1">
    <source>
        <dbReference type="ARBA" id="ARBA00000642"/>
    </source>
</evidence>
<dbReference type="GO" id="GO:0043531">
    <property type="term" value="F:ADP binding"/>
    <property type="evidence" value="ECO:0007669"/>
    <property type="project" value="TreeGrafter"/>
</dbReference>
<proteinExistence type="inferred from homology"/>
<comment type="catalytic activity">
    <reaction evidence="1 10">
        <text>(2R)-3-phosphoglycerate + ATP = (2R)-3-phospho-glyceroyl phosphate + ADP</text>
        <dbReference type="Rhea" id="RHEA:14801"/>
        <dbReference type="ChEBI" id="CHEBI:30616"/>
        <dbReference type="ChEBI" id="CHEBI:57604"/>
        <dbReference type="ChEBI" id="CHEBI:58272"/>
        <dbReference type="ChEBI" id="CHEBI:456216"/>
        <dbReference type="EC" id="2.7.2.3"/>
    </reaction>
</comment>
<feature type="signal peptide" evidence="12">
    <location>
        <begin position="1"/>
        <end position="22"/>
    </location>
</feature>
<organism evidence="13 14">
    <name type="scientific">Cyclospora cayetanensis</name>
    <dbReference type="NCBI Taxonomy" id="88456"/>
    <lineage>
        <taxon>Eukaryota</taxon>
        <taxon>Sar</taxon>
        <taxon>Alveolata</taxon>
        <taxon>Apicomplexa</taxon>
        <taxon>Conoidasida</taxon>
        <taxon>Coccidia</taxon>
        <taxon>Eucoccidiorida</taxon>
        <taxon>Eimeriorina</taxon>
        <taxon>Eimeriidae</taxon>
        <taxon>Cyclospora</taxon>
    </lineage>
</organism>
<dbReference type="InterPro" id="IPR015824">
    <property type="entry name" value="Phosphoglycerate_kinase_N"/>
</dbReference>
<dbReference type="AlphaFoldDB" id="A0A1D3D6M6"/>
<keyword evidence="14" id="KW-1185">Reference proteome</keyword>
<evidence type="ECO:0000313" key="14">
    <source>
        <dbReference type="Proteomes" id="UP000095192"/>
    </source>
</evidence>
<dbReference type="GO" id="GO:0005524">
    <property type="term" value="F:ATP binding"/>
    <property type="evidence" value="ECO:0007669"/>
    <property type="project" value="UniProtKB-KW"/>
</dbReference>
<keyword evidence="8" id="KW-0067">ATP-binding</keyword>
<comment type="cofactor">
    <cofactor evidence="2">
        <name>Mg(2+)</name>
        <dbReference type="ChEBI" id="CHEBI:18420"/>
    </cofactor>
</comment>
<dbReference type="GO" id="GO:0006094">
    <property type="term" value="P:gluconeogenesis"/>
    <property type="evidence" value="ECO:0007669"/>
    <property type="project" value="TreeGrafter"/>
</dbReference>
<dbReference type="PANTHER" id="PTHR11406:SF23">
    <property type="entry name" value="PHOSPHOGLYCERATE KINASE 1, CHLOROPLASTIC-RELATED"/>
    <property type="match status" value="1"/>
</dbReference>
<dbReference type="PANTHER" id="PTHR11406">
    <property type="entry name" value="PHOSPHOGLYCERATE KINASE"/>
    <property type="match status" value="1"/>
</dbReference>
<dbReference type="Proteomes" id="UP000095192">
    <property type="component" value="Unassembled WGS sequence"/>
</dbReference>
<evidence type="ECO:0000256" key="6">
    <source>
        <dbReference type="ARBA" id="ARBA00022741"/>
    </source>
</evidence>
<keyword evidence="5 10" id="KW-0808">Transferase</keyword>
<accession>A0A1D3D6M6</accession>